<dbReference type="InterPro" id="IPR039425">
    <property type="entry name" value="RNA_pol_sigma-70-like"/>
</dbReference>
<evidence type="ECO:0000259" key="7">
    <source>
        <dbReference type="Pfam" id="PF04542"/>
    </source>
</evidence>
<dbReference type="InterPro" id="IPR014284">
    <property type="entry name" value="RNA_pol_sigma-70_dom"/>
</dbReference>
<comment type="caution">
    <text evidence="9">The sequence shown here is derived from an EMBL/GenBank/DDBJ whole genome shotgun (WGS) entry which is preliminary data.</text>
</comment>
<dbReference type="InterPro" id="IPR013249">
    <property type="entry name" value="RNA_pol_sigma70_r4_t2"/>
</dbReference>
<dbReference type="SUPFAM" id="SSF88659">
    <property type="entry name" value="Sigma3 and sigma4 domains of RNA polymerase sigma factors"/>
    <property type="match status" value="1"/>
</dbReference>
<accession>A0A5D0MQJ6</accession>
<keyword evidence="5 6" id="KW-0804">Transcription</keyword>
<dbReference type="InterPro" id="IPR036388">
    <property type="entry name" value="WH-like_DNA-bd_sf"/>
</dbReference>
<dbReference type="Pfam" id="PF04542">
    <property type="entry name" value="Sigma70_r2"/>
    <property type="match status" value="1"/>
</dbReference>
<reference evidence="9 10" key="1">
    <citation type="submission" date="2019-08" db="EMBL/GenBank/DDBJ databases">
        <title>Genomic characterization of a novel candidate phylum (ARYD3) from a high temperature, high salinity tertiary oil reservoir in north central Oklahoma, USA.</title>
        <authorList>
            <person name="Youssef N.H."/>
            <person name="Yadav A."/>
            <person name="Elshahed M.S."/>
        </authorList>
    </citation>
    <scope>NUCLEOTIDE SEQUENCE [LARGE SCALE GENOMIC DNA]</scope>
    <source>
        <strain evidence="9">ARYD1</strain>
    </source>
</reference>
<dbReference type="GO" id="GO:0003677">
    <property type="term" value="F:DNA binding"/>
    <property type="evidence" value="ECO:0007669"/>
    <property type="project" value="UniProtKB-KW"/>
</dbReference>
<name>A0A5D0MQJ6_FLESI</name>
<dbReference type="AlphaFoldDB" id="A0A5D0MQJ6"/>
<dbReference type="RefSeq" id="WP_303700524.1">
    <property type="nucleotide sequence ID" value="NZ_VSIV01000084.1"/>
</dbReference>
<proteinExistence type="inferred from homology"/>
<feature type="domain" description="RNA polymerase sigma-70 region 2" evidence="7">
    <location>
        <begin position="22"/>
        <end position="85"/>
    </location>
</feature>
<evidence type="ECO:0000256" key="3">
    <source>
        <dbReference type="ARBA" id="ARBA00023082"/>
    </source>
</evidence>
<dbReference type="EMBL" id="VSIV01000084">
    <property type="protein sequence ID" value="TYB33950.1"/>
    <property type="molecule type" value="Genomic_DNA"/>
</dbReference>
<evidence type="ECO:0000313" key="9">
    <source>
        <dbReference type="EMBL" id="TYB33950.1"/>
    </source>
</evidence>
<dbReference type="Pfam" id="PF08281">
    <property type="entry name" value="Sigma70_r4_2"/>
    <property type="match status" value="1"/>
</dbReference>
<dbReference type="PROSITE" id="PS01063">
    <property type="entry name" value="SIGMA70_ECF"/>
    <property type="match status" value="1"/>
</dbReference>
<dbReference type="Gene3D" id="1.10.10.10">
    <property type="entry name" value="Winged helix-like DNA-binding domain superfamily/Winged helix DNA-binding domain"/>
    <property type="match status" value="1"/>
</dbReference>
<keyword evidence="2 6" id="KW-0805">Transcription regulation</keyword>
<dbReference type="InterPro" id="IPR000838">
    <property type="entry name" value="RNA_pol_sigma70_ECF_CS"/>
</dbReference>
<dbReference type="PANTHER" id="PTHR43133:SF53">
    <property type="entry name" value="ECF RNA POLYMERASE SIGMA-E FACTOR"/>
    <property type="match status" value="1"/>
</dbReference>
<gene>
    <name evidence="9" type="ORF">FXF49_03520</name>
</gene>
<evidence type="ECO:0000256" key="2">
    <source>
        <dbReference type="ARBA" id="ARBA00023015"/>
    </source>
</evidence>
<evidence type="ECO:0000256" key="5">
    <source>
        <dbReference type="ARBA" id="ARBA00023163"/>
    </source>
</evidence>
<evidence type="ECO:0000313" key="10">
    <source>
        <dbReference type="Proteomes" id="UP000323337"/>
    </source>
</evidence>
<organism evidence="9 10">
    <name type="scientific">Flexistipes sinusarabici</name>
    <dbReference type="NCBI Taxonomy" id="2352"/>
    <lineage>
        <taxon>Bacteria</taxon>
        <taxon>Pseudomonadati</taxon>
        <taxon>Deferribacterota</taxon>
        <taxon>Deferribacteres</taxon>
        <taxon>Deferribacterales</taxon>
        <taxon>Flexistipitaceae</taxon>
        <taxon>Flexistipes</taxon>
    </lineage>
</organism>
<dbReference type="InterPro" id="IPR013324">
    <property type="entry name" value="RNA_pol_sigma_r3/r4-like"/>
</dbReference>
<dbReference type="InterPro" id="IPR007627">
    <property type="entry name" value="RNA_pol_sigma70_r2"/>
</dbReference>
<dbReference type="PANTHER" id="PTHR43133">
    <property type="entry name" value="RNA POLYMERASE ECF-TYPE SIGMA FACTO"/>
    <property type="match status" value="1"/>
</dbReference>
<keyword evidence="3 6" id="KW-0731">Sigma factor</keyword>
<sequence>MNDSQMIEKVLAGDTNSFEMMIIKYQRKLYATIINIVKDADLAQDIVQEAFMKSFEKLDSLRNKNQFYPWLKRIAINCAFLTFEKNKRMVDVFLKSSDDEDKGDDFFDRITDGATPEEDLLKDELKKYVRNFVDALPSKLRVVIILREVEDMSYEEIAEMLEIPVGTVRSRLFNARQYIKQRLIKQGFVNEMSKVS</sequence>
<dbReference type="NCBIfam" id="TIGR02937">
    <property type="entry name" value="sigma70-ECF"/>
    <property type="match status" value="1"/>
</dbReference>
<dbReference type="GO" id="GO:0016987">
    <property type="term" value="F:sigma factor activity"/>
    <property type="evidence" value="ECO:0007669"/>
    <property type="project" value="UniProtKB-KW"/>
</dbReference>
<dbReference type="Gene3D" id="1.10.1740.10">
    <property type="match status" value="1"/>
</dbReference>
<feature type="domain" description="RNA polymerase sigma factor 70 region 4 type 2" evidence="8">
    <location>
        <begin position="129"/>
        <end position="177"/>
    </location>
</feature>
<keyword evidence="4 6" id="KW-0238">DNA-binding</keyword>
<protein>
    <recommendedName>
        <fullName evidence="6">RNA polymerase sigma factor</fullName>
    </recommendedName>
</protein>
<dbReference type="SUPFAM" id="SSF88946">
    <property type="entry name" value="Sigma2 domain of RNA polymerase sigma factors"/>
    <property type="match status" value="1"/>
</dbReference>
<comment type="similarity">
    <text evidence="1 6">Belongs to the sigma-70 factor family. ECF subfamily.</text>
</comment>
<evidence type="ECO:0000256" key="1">
    <source>
        <dbReference type="ARBA" id="ARBA00010641"/>
    </source>
</evidence>
<dbReference type="InterPro" id="IPR013325">
    <property type="entry name" value="RNA_pol_sigma_r2"/>
</dbReference>
<dbReference type="GO" id="GO:0006352">
    <property type="term" value="P:DNA-templated transcription initiation"/>
    <property type="evidence" value="ECO:0007669"/>
    <property type="project" value="InterPro"/>
</dbReference>
<evidence type="ECO:0000256" key="6">
    <source>
        <dbReference type="RuleBase" id="RU000716"/>
    </source>
</evidence>
<dbReference type="CDD" id="cd06171">
    <property type="entry name" value="Sigma70_r4"/>
    <property type="match status" value="1"/>
</dbReference>
<dbReference type="Proteomes" id="UP000323337">
    <property type="component" value="Unassembled WGS sequence"/>
</dbReference>
<evidence type="ECO:0000259" key="8">
    <source>
        <dbReference type="Pfam" id="PF08281"/>
    </source>
</evidence>
<evidence type="ECO:0000256" key="4">
    <source>
        <dbReference type="ARBA" id="ARBA00023125"/>
    </source>
</evidence>